<dbReference type="Proteomes" id="UP000244173">
    <property type="component" value="Chromosome"/>
</dbReference>
<feature type="binding site" evidence="8">
    <location>
        <position position="234"/>
    </location>
    <ligand>
        <name>substrate</name>
    </ligand>
</feature>
<dbReference type="PRINTS" id="PR00725">
    <property type="entry name" value="DADACBPTASE1"/>
</dbReference>
<evidence type="ECO:0000256" key="2">
    <source>
        <dbReference type="ARBA" id="ARBA00022729"/>
    </source>
</evidence>
<evidence type="ECO:0000313" key="12">
    <source>
        <dbReference type="EMBL" id="AVY94570.1"/>
    </source>
</evidence>
<dbReference type="GO" id="GO:0009252">
    <property type="term" value="P:peptidoglycan biosynthetic process"/>
    <property type="evidence" value="ECO:0007669"/>
    <property type="project" value="UniProtKB-KW"/>
</dbReference>
<protein>
    <submittedName>
        <fullName evidence="12">Peptidase S11</fullName>
    </submittedName>
</protein>
<organism evidence="12 13">
    <name type="scientific">Microvirgula aerodenitrificans</name>
    <dbReference type="NCBI Taxonomy" id="57480"/>
    <lineage>
        <taxon>Bacteria</taxon>
        <taxon>Pseudomonadati</taxon>
        <taxon>Pseudomonadota</taxon>
        <taxon>Betaproteobacteria</taxon>
        <taxon>Neisseriales</taxon>
        <taxon>Aquaspirillaceae</taxon>
        <taxon>Microvirgula</taxon>
    </lineage>
</organism>
<evidence type="ECO:0000256" key="3">
    <source>
        <dbReference type="ARBA" id="ARBA00022801"/>
    </source>
</evidence>
<reference evidence="12 13" key="1">
    <citation type="submission" date="2018-04" db="EMBL/GenBank/DDBJ databases">
        <title>Denitrifier Microvirgula.</title>
        <authorList>
            <person name="Anderson E."/>
            <person name="Jang J."/>
            <person name="Ishii S."/>
        </authorList>
    </citation>
    <scope>NUCLEOTIDE SEQUENCE [LARGE SCALE GENOMIC DNA]</scope>
    <source>
        <strain evidence="12 13">BE2.4</strain>
    </source>
</reference>
<evidence type="ECO:0000256" key="8">
    <source>
        <dbReference type="PIRSR" id="PIRSR618044-2"/>
    </source>
</evidence>
<gene>
    <name evidence="12" type="ORF">DAI18_11360</name>
</gene>
<dbReference type="Gene3D" id="3.40.710.10">
    <property type="entry name" value="DD-peptidase/beta-lactamase superfamily"/>
    <property type="match status" value="1"/>
</dbReference>
<keyword evidence="2 10" id="KW-0732">Signal</keyword>
<keyword evidence="13" id="KW-1185">Reference proteome</keyword>
<dbReference type="OrthoDB" id="5688590at2"/>
<evidence type="ECO:0000256" key="10">
    <source>
        <dbReference type="SAM" id="SignalP"/>
    </source>
</evidence>
<dbReference type="GO" id="GO:0006508">
    <property type="term" value="P:proteolysis"/>
    <property type="evidence" value="ECO:0007669"/>
    <property type="project" value="InterPro"/>
</dbReference>
<dbReference type="PANTHER" id="PTHR21581">
    <property type="entry name" value="D-ALANYL-D-ALANINE CARBOXYPEPTIDASE"/>
    <property type="match status" value="1"/>
</dbReference>
<dbReference type="STRING" id="1122240.GCA_000620105_00304"/>
<feature type="domain" description="Peptidase S11 D-alanyl-D-alanine carboxypeptidase A N-terminal" evidence="11">
    <location>
        <begin position="37"/>
        <end position="263"/>
    </location>
</feature>
<dbReference type="KEGG" id="maer:DAI18_11360"/>
<evidence type="ECO:0000256" key="5">
    <source>
        <dbReference type="ARBA" id="ARBA00022984"/>
    </source>
</evidence>
<evidence type="ECO:0000256" key="4">
    <source>
        <dbReference type="ARBA" id="ARBA00022960"/>
    </source>
</evidence>
<keyword evidence="3" id="KW-0378">Hydrolase</keyword>
<comment type="similarity">
    <text evidence="1 9">Belongs to the peptidase S11 family.</text>
</comment>
<keyword evidence="5" id="KW-0573">Peptidoglycan synthesis</keyword>
<dbReference type="GO" id="GO:0009002">
    <property type="term" value="F:serine-type D-Ala-D-Ala carboxypeptidase activity"/>
    <property type="evidence" value="ECO:0007669"/>
    <property type="project" value="InterPro"/>
</dbReference>
<keyword evidence="4" id="KW-0133">Cell shape</keyword>
<evidence type="ECO:0000313" key="13">
    <source>
        <dbReference type="Proteomes" id="UP000244173"/>
    </source>
</evidence>
<feature type="active site" description="Acyl-ester intermediate" evidence="7">
    <location>
        <position position="71"/>
    </location>
</feature>
<evidence type="ECO:0000259" key="11">
    <source>
        <dbReference type="Pfam" id="PF00768"/>
    </source>
</evidence>
<dbReference type="Pfam" id="PF00768">
    <property type="entry name" value="Peptidase_S11"/>
    <property type="match status" value="1"/>
</dbReference>
<proteinExistence type="inferred from homology"/>
<accession>A0A2S0PB04</accession>
<feature type="signal peptide" evidence="10">
    <location>
        <begin position="1"/>
        <end position="25"/>
    </location>
</feature>
<name>A0A2S0PB04_9NEIS</name>
<feature type="active site" evidence="7">
    <location>
        <position position="128"/>
    </location>
</feature>
<evidence type="ECO:0000256" key="7">
    <source>
        <dbReference type="PIRSR" id="PIRSR618044-1"/>
    </source>
</evidence>
<feature type="active site" description="Proton acceptor" evidence="7">
    <location>
        <position position="74"/>
    </location>
</feature>
<sequence length="290" mass="31330">MLPRFLISGLTAAVLALSPMLPAAAEQLRVASLDSLESAPVLHSNAVLIINAQTGVPVFSKNADKLSSIASITKLMTAMVALDSNPDLDAALTISDDEVDRLKRTTSRLPVGTTLTRREMLLLALMSSENRAAHVLARSALPGGTGIFVSRMNQKARQLGMTHTRFYDPTGLNSGNVSTAQDLAKMVAAAYRYPLIRQFTTTQEHDVYVKTRLTHYKNSNALVREGEWQIGLSKTGYIQEAGRCLVMHAMVGTTPLIMVFLDAGGSAARTNDARAIRTWLEGHPGTWLAG</sequence>
<dbReference type="InterPro" id="IPR001967">
    <property type="entry name" value="Peptidase_S11_N"/>
</dbReference>
<evidence type="ECO:0000256" key="9">
    <source>
        <dbReference type="RuleBase" id="RU004016"/>
    </source>
</evidence>
<evidence type="ECO:0000256" key="6">
    <source>
        <dbReference type="ARBA" id="ARBA00023316"/>
    </source>
</evidence>
<dbReference type="InterPro" id="IPR012338">
    <property type="entry name" value="Beta-lactam/transpept-like"/>
</dbReference>
<dbReference type="PANTHER" id="PTHR21581:SF26">
    <property type="entry name" value="D-ALANYL-D-ALANINE ENDOPEPTIDASE"/>
    <property type="match status" value="1"/>
</dbReference>
<dbReference type="SUPFAM" id="SSF56601">
    <property type="entry name" value="beta-lactamase/transpeptidase-like"/>
    <property type="match status" value="1"/>
</dbReference>
<feature type="chain" id="PRO_5015497118" evidence="10">
    <location>
        <begin position="26"/>
        <end position="290"/>
    </location>
</feature>
<dbReference type="EMBL" id="CP028519">
    <property type="protein sequence ID" value="AVY94570.1"/>
    <property type="molecule type" value="Genomic_DNA"/>
</dbReference>
<dbReference type="GO" id="GO:0071555">
    <property type="term" value="P:cell wall organization"/>
    <property type="evidence" value="ECO:0007669"/>
    <property type="project" value="UniProtKB-KW"/>
</dbReference>
<dbReference type="InterPro" id="IPR018044">
    <property type="entry name" value="Peptidase_S11"/>
</dbReference>
<evidence type="ECO:0000256" key="1">
    <source>
        <dbReference type="ARBA" id="ARBA00007164"/>
    </source>
</evidence>
<dbReference type="RefSeq" id="WP_107889463.1">
    <property type="nucleotide sequence ID" value="NZ_CP028519.1"/>
</dbReference>
<dbReference type="GO" id="GO:0008360">
    <property type="term" value="P:regulation of cell shape"/>
    <property type="evidence" value="ECO:0007669"/>
    <property type="project" value="UniProtKB-KW"/>
</dbReference>
<dbReference type="AlphaFoldDB" id="A0A2S0PB04"/>
<keyword evidence="6" id="KW-0961">Cell wall biogenesis/degradation</keyword>